<dbReference type="InterPro" id="IPR043592">
    <property type="entry name" value="FMNL_animal"/>
</dbReference>
<feature type="region of interest" description="Disordered" evidence="1">
    <location>
        <begin position="287"/>
        <end position="333"/>
    </location>
</feature>
<sequence>MIQDDISHSSRSSFVQEFVADPLDGITLLLDLLRAIQLSQSTNHNGPAGNNTTGKMPPSLQRRALLDELSCLQCLLLCCQRYTESIRKLTASSAGLFTLAICIMSNVTKSRILSLQLLTKACQPSNNGHSAVSEALSTLRLRFGEPVRFRFLVGMLMSAGGQGDLLVAGMRFLNTFLDTAGTMQKRLYIQAELEQAGFDVATVKKNISINSSSTEYLFEELDHWEKKHLDVETLLIRLENSERENDTLRDKVLLLERRVQILLEEKGILISLEQCLKERCSELQEEVHSLKSVKSPKNSSCGSSKKKGDSPHEDEGISSSERSLTPDEGIQRETSVYELYTVTNEMKKPKVEDDDETTIDEVIEELRNIINDAETEAYRNEEKKDLERKKMEEAQVASKIQMRVAVDDYGSTNEMEIVPSNLHPQPPRRTRSLVHLFIPAEDYDYGNKELFFENETPYTSEEGSDSLLSASKYQLPRIDKDQKARSGAKRSESFRQAAKPPPNPLSKQNSFDGGYCSAGPVVVTHHAQEDPKKTKSKSLDRIDDGLDTLVDIVVTEQKVDKQTCQARTKSDSSNCPSRHLSSGTSRKLNRYSDDKMKMFLPSKRDHSDILYYFPRIQERKTNSFLVNRGHTNAGLYSGQVTRDNSIAAKKTKEYVSGSTCRVAGKVTDLPSGLDLRRQVAPARPGLEPKIAAPMGYAIVSTGAAVFPAERCRPDPSSLDDARTYLRYAAQMKLKHSCRLCLWQRYFGDFSVV</sequence>
<feature type="compositionally biased region" description="Polar residues" evidence="1">
    <location>
        <begin position="562"/>
        <end position="586"/>
    </location>
</feature>
<comment type="caution">
    <text evidence="3">The sequence shown here is derived from an EMBL/GenBank/DDBJ whole genome shotgun (WGS) entry which is preliminary data.</text>
</comment>
<dbReference type="GO" id="GO:0030866">
    <property type="term" value="P:cortical actin cytoskeleton organization"/>
    <property type="evidence" value="ECO:0007669"/>
    <property type="project" value="TreeGrafter"/>
</dbReference>
<dbReference type="InterPro" id="IPR011989">
    <property type="entry name" value="ARM-like"/>
</dbReference>
<evidence type="ECO:0000313" key="4">
    <source>
        <dbReference type="Proteomes" id="UP000719412"/>
    </source>
</evidence>
<feature type="compositionally biased region" description="Low complexity" evidence="1">
    <location>
        <begin position="292"/>
        <end position="303"/>
    </location>
</feature>
<protein>
    <recommendedName>
        <fullName evidence="2">GBD/FH3 domain-containing protein</fullName>
    </recommendedName>
</protein>
<dbReference type="PANTHER" id="PTHR45857">
    <property type="entry name" value="FORMIN-LIKE PROTEIN"/>
    <property type="match status" value="1"/>
</dbReference>
<evidence type="ECO:0000259" key="2">
    <source>
        <dbReference type="PROSITE" id="PS51232"/>
    </source>
</evidence>
<dbReference type="InterPro" id="IPR010472">
    <property type="entry name" value="FH3_dom"/>
</dbReference>
<dbReference type="GO" id="GO:0008360">
    <property type="term" value="P:regulation of cell shape"/>
    <property type="evidence" value="ECO:0007669"/>
    <property type="project" value="TreeGrafter"/>
</dbReference>
<dbReference type="SMART" id="SM01139">
    <property type="entry name" value="Drf_FH3"/>
    <property type="match status" value="1"/>
</dbReference>
<dbReference type="PROSITE" id="PS51232">
    <property type="entry name" value="GBD_FH3"/>
    <property type="match status" value="1"/>
</dbReference>
<feature type="domain" description="GBD/FH3" evidence="2">
    <location>
        <begin position="1"/>
        <end position="308"/>
    </location>
</feature>
<dbReference type="AlphaFoldDB" id="A0A8J6HBU2"/>
<keyword evidence="4" id="KW-1185">Reference proteome</keyword>
<feature type="compositionally biased region" description="Basic and acidic residues" evidence="1">
    <location>
        <begin position="306"/>
        <end position="315"/>
    </location>
</feature>
<dbReference type="GO" id="GO:0005829">
    <property type="term" value="C:cytosol"/>
    <property type="evidence" value="ECO:0007669"/>
    <property type="project" value="TreeGrafter"/>
</dbReference>
<accession>A0A8J6HBU2</accession>
<dbReference type="Gene3D" id="1.25.10.10">
    <property type="entry name" value="Leucine-rich Repeat Variant"/>
    <property type="match status" value="1"/>
</dbReference>
<reference evidence="3" key="1">
    <citation type="journal article" date="2020" name="J Insects Food Feed">
        <title>The yellow mealworm (Tenebrio molitor) genome: a resource for the emerging insects as food and feed industry.</title>
        <authorList>
            <person name="Eriksson T."/>
            <person name="Andere A."/>
            <person name="Kelstrup H."/>
            <person name="Emery V."/>
            <person name="Picard C."/>
        </authorList>
    </citation>
    <scope>NUCLEOTIDE SEQUENCE</scope>
    <source>
        <strain evidence="3">Stoneville</strain>
        <tissue evidence="3">Whole head</tissue>
    </source>
</reference>
<organism evidence="3 4">
    <name type="scientific">Tenebrio molitor</name>
    <name type="common">Yellow mealworm beetle</name>
    <dbReference type="NCBI Taxonomy" id="7067"/>
    <lineage>
        <taxon>Eukaryota</taxon>
        <taxon>Metazoa</taxon>
        <taxon>Ecdysozoa</taxon>
        <taxon>Arthropoda</taxon>
        <taxon>Hexapoda</taxon>
        <taxon>Insecta</taxon>
        <taxon>Pterygota</taxon>
        <taxon>Neoptera</taxon>
        <taxon>Endopterygota</taxon>
        <taxon>Coleoptera</taxon>
        <taxon>Polyphaga</taxon>
        <taxon>Cucujiformia</taxon>
        <taxon>Tenebrionidae</taxon>
        <taxon>Tenebrio</taxon>
    </lineage>
</organism>
<name>A0A8J6HBU2_TENMO</name>
<proteinExistence type="predicted"/>
<evidence type="ECO:0000256" key="1">
    <source>
        <dbReference type="SAM" id="MobiDB-lite"/>
    </source>
</evidence>
<dbReference type="SUPFAM" id="SSF48371">
    <property type="entry name" value="ARM repeat"/>
    <property type="match status" value="1"/>
</dbReference>
<gene>
    <name evidence="3" type="ORF">GEV33_011281</name>
</gene>
<reference evidence="3" key="2">
    <citation type="submission" date="2021-08" db="EMBL/GenBank/DDBJ databases">
        <authorList>
            <person name="Eriksson T."/>
        </authorList>
    </citation>
    <scope>NUCLEOTIDE SEQUENCE</scope>
    <source>
        <strain evidence="3">Stoneville</strain>
        <tissue evidence="3">Whole head</tissue>
    </source>
</reference>
<feature type="region of interest" description="Disordered" evidence="1">
    <location>
        <begin position="560"/>
        <end position="588"/>
    </location>
</feature>
<dbReference type="EMBL" id="JABDTM020026746">
    <property type="protein sequence ID" value="KAH0811512.1"/>
    <property type="molecule type" value="Genomic_DNA"/>
</dbReference>
<dbReference type="InterPro" id="IPR016024">
    <property type="entry name" value="ARM-type_fold"/>
</dbReference>
<dbReference type="GO" id="GO:0016477">
    <property type="term" value="P:cell migration"/>
    <property type="evidence" value="ECO:0007669"/>
    <property type="project" value="TreeGrafter"/>
</dbReference>
<feature type="compositionally biased region" description="Basic and acidic residues" evidence="1">
    <location>
        <begin position="477"/>
        <end position="493"/>
    </location>
</feature>
<dbReference type="GO" id="GO:0051015">
    <property type="term" value="F:actin filament binding"/>
    <property type="evidence" value="ECO:0007669"/>
    <property type="project" value="TreeGrafter"/>
</dbReference>
<dbReference type="PANTHER" id="PTHR45857:SF9">
    <property type="entry name" value="MULTIPLE WING HAIRS, ISOFORM C"/>
    <property type="match status" value="1"/>
</dbReference>
<dbReference type="Proteomes" id="UP000719412">
    <property type="component" value="Unassembled WGS sequence"/>
</dbReference>
<evidence type="ECO:0000313" key="3">
    <source>
        <dbReference type="EMBL" id="KAH0811512.1"/>
    </source>
</evidence>
<dbReference type="InterPro" id="IPR014768">
    <property type="entry name" value="GBD/FH3_dom"/>
</dbReference>
<dbReference type="Pfam" id="PF06367">
    <property type="entry name" value="Drf_FH3"/>
    <property type="match status" value="1"/>
</dbReference>
<feature type="region of interest" description="Disordered" evidence="1">
    <location>
        <begin position="473"/>
        <end position="512"/>
    </location>
</feature>